<accession>A0A2P2L5W6</accession>
<dbReference type="AlphaFoldDB" id="A0A2P2L5W6"/>
<name>A0A2P2L5W6_RHIMU</name>
<organism evidence="1">
    <name type="scientific">Rhizophora mucronata</name>
    <name type="common">Asiatic mangrove</name>
    <dbReference type="NCBI Taxonomy" id="61149"/>
    <lineage>
        <taxon>Eukaryota</taxon>
        <taxon>Viridiplantae</taxon>
        <taxon>Streptophyta</taxon>
        <taxon>Embryophyta</taxon>
        <taxon>Tracheophyta</taxon>
        <taxon>Spermatophyta</taxon>
        <taxon>Magnoliopsida</taxon>
        <taxon>eudicotyledons</taxon>
        <taxon>Gunneridae</taxon>
        <taxon>Pentapetalae</taxon>
        <taxon>rosids</taxon>
        <taxon>fabids</taxon>
        <taxon>Malpighiales</taxon>
        <taxon>Rhizophoraceae</taxon>
        <taxon>Rhizophora</taxon>
    </lineage>
</organism>
<proteinExistence type="predicted"/>
<dbReference type="EMBL" id="GGEC01032888">
    <property type="protein sequence ID" value="MBX13372.1"/>
    <property type="molecule type" value="Transcribed_RNA"/>
</dbReference>
<protein>
    <submittedName>
        <fullName evidence="1">Uncharacterized protein</fullName>
    </submittedName>
</protein>
<evidence type="ECO:0000313" key="1">
    <source>
        <dbReference type="EMBL" id="MBX13372.1"/>
    </source>
</evidence>
<sequence>MCLLTNSMTCFSASLSLTLLWRTFFVKPLAA</sequence>
<reference evidence="1" key="1">
    <citation type="submission" date="2018-02" db="EMBL/GenBank/DDBJ databases">
        <title>Rhizophora mucronata_Transcriptome.</title>
        <authorList>
            <person name="Meera S.P."/>
            <person name="Sreeshan A."/>
            <person name="Augustine A."/>
        </authorList>
    </citation>
    <scope>NUCLEOTIDE SEQUENCE</scope>
    <source>
        <tissue evidence="1">Leaf</tissue>
    </source>
</reference>